<dbReference type="AlphaFoldDB" id="A0A5B7CPQ7"/>
<organism evidence="1 2">
    <name type="scientific">Portunus trituberculatus</name>
    <name type="common">Swimming crab</name>
    <name type="synonym">Neptunus trituberculatus</name>
    <dbReference type="NCBI Taxonomy" id="210409"/>
    <lineage>
        <taxon>Eukaryota</taxon>
        <taxon>Metazoa</taxon>
        <taxon>Ecdysozoa</taxon>
        <taxon>Arthropoda</taxon>
        <taxon>Crustacea</taxon>
        <taxon>Multicrustacea</taxon>
        <taxon>Malacostraca</taxon>
        <taxon>Eumalacostraca</taxon>
        <taxon>Eucarida</taxon>
        <taxon>Decapoda</taxon>
        <taxon>Pleocyemata</taxon>
        <taxon>Brachyura</taxon>
        <taxon>Eubrachyura</taxon>
        <taxon>Portunoidea</taxon>
        <taxon>Portunidae</taxon>
        <taxon>Portuninae</taxon>
        <taxon>Portunus</taxon>
    </lineage>
</organism>
<protein>
    <submittedName>
        <fullName evidence="1">Uncharacterized protein</fullName>
    </submittedName>
</protein>
<gene>
    <name evidence="1" type="ORF">E2C01_002136</name>
</gene>
<comment type="caution">
    <text evidence="1">The sequence shown here is derived from an EMBL/GenBank/DDBJ whole genome shotgun (WGS) entry which is preliminary data.</text>
</comment>
<accession>A0A5B7CPQ7</accession>
<dbReference type="Proteomes" id="UP000324222">
    <property type="component" value="Unassembled WGS sequence"/>
</dbReference>
<proteinExistence type="predicted"/>
<evidence type="ECO:0000313" key="1">
    <source>
        <dbReference type="EMBL" id="MPC09523.1"/>
    </source>
</evidence>
<name>A0A5B7CPQ7_PORTR</name>
<keyword evidence="2" id="KW-1185">Reference proteome</keyword>
<evidence type="ECO:0000313" key="2">
    <source>
        <dbReference type="Proteomes" id="UP000324222"/>
    </source>
</evidence>
<sequence length="66" mass="6987">MADMSISLARNTSNVAFMAGSSKHGKARRASVGWNCVTASHLWYSEQPAHSPCSLKGTTPLPQSAP</sequence>
<reference evidence="1 2" key="1">
    <citation type="submission" date="2019-05" db="EMBL/GenBank/DDBJ databases">
        <title>Another draft genome of Portunus trituberculatus and its Hox gene families provides insights of decapod evolution.</title>
        <authorList>
            <person name="Jeong J.-H."/>
            <person name="Song I."/>
            <person name="Kim S."/>
            <person name="Choi T."/>
            <person name="Kim D."/>
            <person name="Ryu S."/>
            <person name="Kim W."/>
        </authorList>
    </citation>
    <scope>NUCLEOTIDE SEQUENCE [LARGE SCALE GENOMIC DNA]</scope>
    <source>
        <tissue evidence="1">Muscle</tissue>
    </source>
</reference>
<dbReference type="EMBL" id="VSRR010000073">
    <property type="protein sequence ID" value="MPC09523.1"/>
    <property type="molecule type" value="Genomic_DNA"/>
</dbReference>